<gene>
    <name evidence="15" type="ORF">BXYJ_LOCUS15782</name>
</gene>
<dbReference type="OrthoDB" id="10018779at2759"/>
<dbReference type="PROSITE" id="PS51843">
    <property type="entry name" value="NR_LBD"/>
    <property type="match status" value="1"/>
</dbReference>
<dbReference type="AlphaFoldDB" id="A0A7I8X9S4"/>
<evidence type="ECO:0000256" key="9">
    <source>
        <dbReference type="ARBA" id="ARBA00023170"/>
    </source>
</evidence>
<evidence type="ECO:0000256" key="11">
    <source>
        <dbReference type="RuleBase" id="RU004334"/>
    </source>
</evidence>
<evidence type="ECO:0000259" key="14">
    <source>
        <dbReference type="PROSITE" id="PS51843"/>
    </source>
</evidence>
<keyword evidence="16" id="KW-1185">Reference proteome</keyword>
<dbReference type="PROSITE" id="PS00031">
    <property type="entry name" value="NUCLEAR_REC_DBD_1"/>
    <property type="match status" value="1"/>
</dbReference>
<evidence type="ECO:0000256" key="6">
    <source>
        <dbReference type="ARBA" id="ARBA00023015"/>
    </source>
</evidence>
<keyword evidence="10 11" id="KW-0539">Nucleus</keyword>
<dbReference type="Pfam" id="PF00104">
    <property type="entry name" value="Hormone_recep"/>
    <property type="match status" value="1"/>
</dbReference>
<dbReference type="InterPro" id="IPR049636">
    <property type="entry name" value="HNF4-like_DBD"/>
</dbReference>
<comment type="similarity">
    <text evidence="2 11">Belongs to the nuclear hormone receptor family.</text>
</comment>
<evidence type="ECO:0000313" key="16">
    <source>
        <dbReference type="Proteomes" id="UP000659654"/>
    </source>
</evidence>
<evidence type="ECO:0000259" key="13">
    <source>
        <dbReference type="PROSITE" id="PS51030"/>
    </source>
</evidence>
<feature type="domain" description="NR LBD" evidence="14">
    <location>
        <begin position="226"/>
        <end position="476"/>
    </location>
</feature>
<dbReference type="Proteomes" id="UP000582659">
    <property type="component" value="Unassembled WGS sequence"/>
</dbReference>
<dbReference type="Proteomes" id="UP000659654">
    <property type="component" value="Unassembled WGS sequence"/>
</dbReference>
<keyword evidence="9 11" id="KW-0675">Receptor</keyword>
<dbReference type="PANTHER" id="PTHR46011">
    <property type="entry name" value="NUCLEAR HORMONE RECEPTOR FAMILY MEMBER NHR-86-RELATED"/>
    <property type="match status" value="1"/>
</dbReference>
<evidence type="ECO:0000256" key="8">
    <source>
        <dbReference type="ARBA" id="ARBA00023163"/>
    </source>
</evidence>
<protein>
    <submittedName>
        <fullName evidence="15">(pine wood nematode) hypothetical protein</fullName>
    </submittedName>
</protein>
<dbReference type="SMART" id="SM00399">
    <property type="entry name" value="ZnF_C4"/>
    <property type="match status" value="1"/>
</dbReference>
<dbReference type="GO" id="GO:0000978">
    <property type="term" value="F:RNA polymerase II cis-regulatory region sequence-specific DNA binding"/>
    <property type="evidence" value="ECO:0007669"/>
    <property type="project" value="InterPro"/>
</dbReference>
<dbReference type="InterPro" id="IPR013088">
    <property type="entry name" value="Znf_NHR/GATA"/>
</dbReference>
<dbReference type="InterPro" id="IPR001628">
    <property type="entry name" value="Znf_hrmn_rcpt"/>
</dbReference>
<dbReference type="InterPro" id="IPR035500">
    <property type="entry name" value="NHR-like_dom_sf"/>
</dbReference>
<comment type="caution">
    <text evidence="15">The sequence shown here is derived from an EMBL/GenBank/DDBJ whole genome shotgun (WGS) entry which is preliminary data.</text>
</comment>
<dbReference type="SUPFAM" id="SSF57716">
    <property type="entry name" value="Glucocorticoid receptor-like (DNA-binding domain)"/>
    <property type="match status" value="1"/>
</dbReference>
<dbReference type="SUPFAM" id="SSF48508">
    <property type="entry name" value="Nuclear receptor ligand-binding domain"/>
    <property type="match status" value="1"/>
</dbReference>
<reference evidence="15" key="1">
    <citation type="submission" date="2020-09" db="EMBL/GenBank/DDBJ databases">
        <authorList>
            <person name="Kikuchi T."/>
        </authorList>
    </citation>
    <scope>NUCLEOTIDE SEQUENCE</scope>
    <source>
        <strain evidence="15">Ka4C1</strain>
    </source>
</reference>
<dbReference type="InterPro" id="IPR000536">
    <property type="entry name" value="Nucl_hrmn_rcpt_lig-bd"/>
</dbReference>
<sequence>MFESLDQRTVGSQSPEADSTSPPLQGSYSDDVEDYQPSAEDQGKCCLVCGHISHGCHFGILACRACAAFFRRTVAEKKVYKCRQNCKCPIRKEMRNMCRACRFKKCLALGMNKKDVQMNRDPIGRRKEVKVIECCGPSDASCCSTSQLPSQSTVLDQTPITTSIPLLNSVNSNVFSSLDLSAISSTFTCSLLNQKPADLVNSQVLVMPHGIRNLGQPSTVALLPYTPPAGPSLLQRMHEGYANYQSSQKSLYTVMYPDNIFSSDIYRMVKHSEHLKMERGCLSLMFSMVNDWFQPFDTLTHDLKVVVLRAFSSTFCHLDQAYKTMNAFPSEEDSRFVLHYGQYIDGNNMEYFFQEDKDPSVAAQMCKPVMARARHLVAKMRRLQIREVEIAALAGVILWNEIGLTTSYEGADKLRDRIYSELHSNIIITYGVSETGARMGTLLCLLNDLHVISRETSESTIISKIFNPHVCDMYDE</sequence>
<evidence type="ECO:0000256" key="3">
    <source>
        <dbReference type="ARBA" id="ARBA00022723"/>
    </source>
</evidence>
<comment type="subcellular location">
    <subcellularLocation>
        <location evidence="1 11">Nucleus</location>
    </subcellularLocation>
</comment>
<keyword evidence="8 11" id="KW-0804">Transcription</keyword>
<evidence type="ECO:0000256" key="4">
    <source>
        <dbReference type="ARBA" id="ARBA00022771"/>
    </source>
</evidence>
<keyword evidence="7 11" id="KW-0238">DNA-binding</keyword>
<dbReference type="PRINTS" id="PR00047">
    <property type="entry name" value="STROIDFINGER"/>
</dbReference>
<dbReference type="Gene3D" id="3.30.50.10">
    <property type="entry name" value="Erythroid Transcription Factor GATA-1, subunit A"/>
    <property type="match status" value="1"/>
</dbReference>
<evidence type="ECO:0000256" key="5">
    <source>
        <dbReference type="ARBA" id="ARBA00022833"/>
    </source>
</evidence>
<keyword evidence="3 11" id="KW-0479">Metal-binding</keyword>
<keyword evidence="6 11" id="KW-0805">Transcription regulation</keyword>
<dbReference type="GO" id="GO:0005634">
    <property type="term" value="C:nucleus"/>
    <property type="evidence" value="ECO:0007669"/>
    <property type="project" value="UniProtKB-SubCell"/>
</dbReference>
<feature type="domain" description="Nuclear receptor" evidence="13">
    <location>
        <begin position="43"/>
        <end position="118"/>
    </location>
</feature>
<dbReference type="PROSITE" id="PS51030">
    <property type="entry name" value="NUCLEAR_REC_DBD_2"/>
    <property type="match status" value="1"/>
</dbReference>
<evidence type="ECO:0000256" key="7">
    <source>
        <dbReference type="ARBA" id="ARBA00023125"/>
    </source>
</evidence>
<evidence type="ECO:0000256" key="12">
    <source>
        <dbReference type="SAM" id="MobiDB-lite"/>
    </source>
</evidence>
<feature type="compositionally biased region" description="Polar residues" evidence="12">
    <location>
        <begin position="7"/>
        <end position="28"/>
    </location>
</feature>
<dbReference type="EMBL" id="CAJFDI010000006">
    <property type="protein sequence ID" value="CAD5235691.1"/>
    <property type="molecule type" value="Genomic_DNA"/>
</dbReference>
<organism evidence="15 16">
    <name type="scientific">Bursaphelenchus xylophilus</name>
    <name type="common">Pinewood nematode worm</name>
    <name type="synonym">Aphelenchoides xylophilus</name>
    <dbReference type="NCBI Taxonomy" id="6326"/>
    <lineage>
        <taxon>Eukaryota</taxon>
        <taxon>Metazoa</taxon>
        <taxon>Ecdysozoa</taxon>
        <taxon>Nematoda</taxon>
        <taxon>Chromadorea</taxon>
        <taxon>Rhabditida</taxon>
        <taxon>Tylenchina</taxon>
        <taxon>Tylenchomorpha</taxon>
        <taxon>Aphelenchoidea</taxon>
        <taxon>Aphelenchoididae</taxon>
        <taxon>Bursaphelenchus</taxon>
    </lineage>
</organism>
<dbReference type="Pfam" id="PF00105">
    <property type="entry name" value="zf-C4"/>
    <property type="match status" value="1"/>
</dbReference>
<evidence type="ECO:0000256" key="1">
    <source>
        <dbReference type="ARBA" id="ARBA00004123"/>
    </source>
</evidence>
<accession>A0A7I8X9S4</accession>
<keyword evidence="4 11" id="KW-0863">Zinc-finger</keyword>
<evidence type="ECO:0000256" key="10">
    <source>
        <dbReference type="ARBA" id="ARBA00023242"/>
    </source>
</evidence>
<proteinExistence type="inferred from homology"/>
<name>A0A7I8X9S4_BURXY</name>
<evidence type="ECO:0000256" key="2">
    <source>
        <dbReference type="ARBA" id="ARBA00005993"/>
    </source>
</evidence>
<feature type="region of interest" description="Disordered" evidence="12">
    <location>
        <begin position="1"/>
        <end position="35"/>
    </location>
</feature>
<dbReference type="Gene3D" id="1.10.565.10">
    <property type="entry name" value="Retinoid X Receptor"/>
    <property type="match status" value="1"/>
</dbReference>
<dbReference type="EMBL" id="CAJFCV020000006">
    <property type="protein sequence ID" value="CAG9132228.1"/>
    <property type="molecule type" value="Genomic_DNA"/>
</dbReference>
<dbReference type="GO" id="GO:0008270">
    <property type="term" value="F:zinc ion binding"/>
    <property type="evidence" value="ECO:0007669"/>
    <property type="project" value="UniProtKB-KW"/>
</dbReference>
<keyword evidence="5 11" id="KW-0862">Zinc</keyword>
<evidence type="ECO:0000313" key="15">
    <source>
        <dbReference type="EMBL" id="CAD5235691.1"/>
    </source>
</evidence>
<dbReference type="SMART" id="SM00430">
    <property type="entry name" value="HOLI"/>
    <property type="match status" value="1"/>
</dbReference>
<dbReference type="CDD" id="cd06960">
    <property type="entry name" value="NR_DBD_HNF4A"/>
    <property type="match status" value="1"/>
</dbReference>
<dbReference type="GO" id="GO:0003700">
    <property type="term" value="F:DNA-binding transcription factor activity"/>
    <property type="evidence" value="ECO:0007669"/>
    <property type="project" value="InterPro"/>
</dbReference>